<evidence type="ECO:0000256" key="11">
    <source>
        <dbReference type="ARBA" id="ARBA00023242"/>
    </source>
</evidence>
<keyword evidence="17" id="KW-1185">Reference proteome</keyword>
<dbReference type="AlphaFoldDB" id="A0A445GZ59"/>
<dbReference type="InterPro" id="IPR021891">
    <property type="entry name" value="Telomerase_RBD"/>
</dbReference>
<evidence type="ECO:0000256" key="1">
    <source>
        <dbReference type="ARBA" id="ARBA00008001"/>
    </source>
</evidence>
<dbReference type="InterPro" id="IPR000477">
    <property type="entry name" value="RT_dom"/>
</dbReference>
<dbReference type="PROSITE" id="PS50878">
    <property type="entry name" value="RT_POL"/>
    <property type="match status" value="1"/>
</dbReference>
<keyword evidence="8 13" id="KW-0460">Magnesium</keyword>
<keyword evidence="9 13" id="KW-0779">Telomere</keyword>
<dbReference type="PANTHER" id="PTHR12066">
    <property type="entry name" value="TELOMERASE REVERSE TRANSCRIPTASE"/>
    <property type="match status" value="1"/>
</dbReference>
<evidence type="ECO:0000256" key="9">
    <source>
        <dbReference type="ARBA" id="ARBA00022895"/>
    </source>
</evidence>
<evidence type="ECO:0000256" key="12">
    <source>
        <dbReference type="ARBA" id="ARBA00048173"/>
    </source>
</evidence>
<comment type="similarity">
    <text evidence="1 13">Belongs to the reverse transcriptase family. Telomerase subfamily.</text>
</comment>
<evidence type="ECO:0000313" key="16">
    <source>
        <dbReference type="EMBL" id="RZB66557.1"/>
    </source>
</evidence>
<dbReference type="Proteomes" id="UP000289340">
    <property type="component" value="Chromosome 15"/>
</dbReference>
<dbReference type="Pfam" id="PF12009">
    <property type="entry name" value="Telomerase_RBD"/>
    <property type="match status" value="1"/>
</dbReference>
<evidence type="ECO:0000256" key="13">
    <source>
        <dbReference type="RuleBase" id="RU365061"/>
    </source>
</evidence>
<evidence type="ECO:0000313" key="17">
    <source>
        <dbReference type="Proteomes" id="UP000289340"/>
    </source>
</evidence>
<comment type="caution">
    <text evidence="16">The sequence shown here is derived from an EMBL/GenBank/DDBJ whole genome shotgun (WGS) entry which is preliminary data.</text>
</comment>
<feature type="region of interest" description="Disordered" evidence="14">
    <location>
        <begin position="302"/>
        <end position="324"/>
    </location>
</feature>
<dbReference type="CDD" id="cd01648">
    <property type="entry name" value="TERT"/>
    <property type="match status" value="1"/>
</dbReference>
<dbReference type="GO" id="GO:0000333">
    <property type="term" value="C:telomerase catalytic core complex"/>
    <property type="evidence" value="ECO:0007669"/>
    <property type="project" value="TreeGrafter"/>
</dbReference>
<feature type="compositionally biased region" description="Basic residues" evidence="14">
    <location>
        <begin position="302"/>
        <end position="314"/>
    </location>
</feature>
<keyword evidence="10 13" id="KW-0695">RNA-directed DNA polymerase</keyword>
<keyword evidence="5 13" id="KW-0808">Transferase</keyword>
<dbReference type="GO" id="GO:0007004">
    <property type="term" value="P:telomere maintenance via telomerase"/>
    <property type="evidence" value="ECO:0007669"/>
    <property type="project" value="TreeGrafter"/>
</dbReference>
<dbReference type="Gene3D" id="3.30.70.2630">
    <property type="match status" value="1"/>
</dbReference>
<dbReference type="GO" id="GO:0042162">
    <property type="term" value="F:telomeric DNA binding"/>
    <property type="evidence" value="ECO:0007669"/>
    <property type="project" value="TreeGrafter"/>
</dbReference>
<dbReference type="InterPro" id="IPR049139">
    <property type="entry name" value="TERT_C"/>
</dbReference>
<name>A0A445GZ59_GLYSO</name>
<dbReference type="EC" id="2.7.7.49" evidence="2 13"/>
<dbReference type="GO" id="GO:0003720">
    <property type="term" value="F:telomerase activity"/>
    <property type="evidence" value="ECO:0007669"/>
    <property type="project" value="InterPro"/>
</dbReference>
<evidence type="ECO:0000256" key="2">
    <source>
        <dbReference type="ARBA" id="ARBA00012493"/>
    </source>
</evidence>
<dbReference type="GO" id="GO:0046872">
    <property type="term" value="F:metal ion binding"/>
    <property type="evidence" value="ECO:0007669"/>
    <property type="project" value="UniProtKB-KW"/>
</dbReference>
<organism evidence="16 17">
    <name type="scientific">Glycine soja</name>
    <name type="common">Wild soybean</name>
    <dbReference type="NCBI Taxonomy" id="3848"/>
    <lineage>
        <taxon>Eukaryota</taxon>
        <taxon>Viridiplantae</taxon>
        <taxon>Streptophyta</taxon>
        <taxon>Embryophyta</taxon>
        <taxon>Tracheophyta</taxon>
        <taxon>Spermatophyta</taxon>
        <taxon>Magnoliopsida</taxon>
        <taxon>eudicotyledons</taxon>
        <taxon>Gunneridae</taxon>
        <taxon>Pentapetalae</taxon>
        <taxon>rosids</taxon>
        <taxon>fabids</taxon>
        <taxon>Fabales</taxon>
        <taxon>Fabaceae</taxon>
        <taxon>Papilionoideae</taxon>
        <taxon>50 kb inversion clade</taxon>
        <taxon>NPAAA clade</taxon>
        <taxon>indigoferoid/millettioid clade</taxon>
        <taxon>Phaseoleae</taxon>
        <taxon>Glycine</taxon>
        <taxon>Glycine subgen. Soja</taxon>
    </lineage>
</organism>
<dbReference type="InterPro" id="IPR043502">
    <property type="entry name" value="DNA/RNA_pol_sf"/>
</dbReference>
<keyword evidence="11 13" id="KW-0539">Nucleus</keyword>
<evidence type="ECO:0000256" key="14">
    <source>
        <dbReference type="SAM" id="MobiDB-lite"/>
    </source>
</evidence>
<dbReference type="Pfam" id="PF21399">
    <property type="entry name" value="TERT_C"/>
    <property type="match status" value="1"/>
</dbReference>
<proteinExistence type="inferred from homology"/>
<dbReference type="GO" id="GO:0000781">
    <property type="term" value="C:chromosome, telomeric region"/>
    <property type="evidence" value="ECO:0007669"/>
    <property type="project" value="UniProtKB-SubCell"/>
</dbReference>
<dbReference type="GO" id="GO:0070034">
    <property type="term" value="F:telomerase RNA binding"/>
    <property type="evidence" value="ECO:0007669"/>
    <property type="project" value="TreeGrafter"/>
</dbReference>
<evidence type="ECO:0000256" key="6">
    <source>
        <dbReference type="ARBA" id="ARBA00022695"/>
    </source>
</evidence>
<dbReference type="PANTHER" id="PTHR12066:SF0">
    <property type="entry name" value="TELOMERASE REVERSE TRANSCRIPTASE"/>
    <property type="match status" value="1"/>
</dbReference>
<dbReference type="InterPro" id="IPR003545">
    <property type="entry name" value="Telomerase_RT"/>
</dbReference>
<dbReference type="SUPFAM" id="SSF56672">
    <property type="entry name" value="DNA/RNA polymerases"/>
    <property type="match status" value="1"/>
</dbReference>
<keyword evidence="7 13" id="KW-0479">Metal-binding</keyword>
<protein>
    <recommendedName>
        <fullName evidence="3 13">Telomerase reverse transcriptase</fullName>
        <ecNumber evidence="2 13">2.7.7.49</ecNumber>
    </recommendedName>
    <alternativeName>
        <fullName evidence="13">Telomerase catalytic subunit</fullName>
    </alternativeName>
</protein>
<dbReference type="PRINTS" id="PR01365">
    <property type="entry name" value="TELOMERASERT"/>
</dbReference>
<reference evidence="16 17" key="1">
    <citation type="submission" date="2018-09" db="EMBL/GenBank/DDBJ databases">
        <title>A high-quality reference genome of wild soybean provides a powerful tool to mine soybean genomes.</title>
        <authorList>
            <person name="Xie M."/>
            <person name="Chung C.Y.L."/>
            <person name="Li M.-W."/>
            <person name="Wong F.-L."/>
            <person name="Chan T.-F."/>
            <person name="Lam H.-M."/>
        </authorList>
    </citation>
    <scope>NUCLEOTIDE SEQUENCE [LARGE SCALE GENOMIC DNA]</scope>
    <source>
        <strain evidence="17">cv. W05</strain>
        <tissue evidence="16">Hypocotyl of etiolated seedlings</tissue>
    </source>
</reference>
<dbReference type="FunFam" id="3.30.70.2630:FF:000002">
    <property type="entry name" value="Telomerase reverse transcriptase"/>
    <property type="match status" value="1"/>
</dbReference>
<evidence type="ECO:0000256" key="8">
    <source>
        <dbReference type="ARBA" id="ARBA00022842"/>
    </source>
</evidence>
<evidence type="ECO:0000256" key="3">
    <source>
        <dbReference type="ARBA" id="ARBA00016182"/>
    </source>
</evidence>
<evidence type="ECO:0000256" key="7">
    <source>
        <dbReference type="ARBA" id="ARBA00022723"/>
    </source>
</evidence>
<gene>
    <name evidence="16" type="ORF">D0Y65_042226</name>
</gene>
<evidence type="ECO:0000256" key="10">
    <source>
        <dbReference type="ARBA" id="ARBA00022918"/>
    </source>
</evidence>
<dbReference type="SMART" id="SM00975">
    <property type="entry name" value="Telomerase_RBD"/>
    <property type="match status" value="1"/>
</dbReference>
<keyword evidence="4 13" id="KW-0158">Chromosome</keyword>
<dbReference type="Gene3D" id="1.10.357.90">
    <property type="match status" value="1"/>
</dbReference>
<dbReference type="Gene3D" id="1.10.132.70">
    <property type="match status" value="1"/>
</dbReference>
<comment type="function">
    <text evidence="13">Telomerase is a ribonucleoprotein enzyme essential for the replication of chromosome termini in most eukaryotes. It elongates telomeres. It is a reverse transcriptase that adds simple sequence repeats to chromosome ends by copying a template sequence within the RNA component of the enzyme.</text>
</comment>
<feature type="domain" description="Reverse transcriptase" evidence="15">
    <location>
        <begin position="696"/>
        <end position="1067"/>
    </location>
</feature>
<evidence type="ECO:0000256" key="5">
    <source>
        <dbReference type="ARBA" id="ARBA00022679"/>
    </source>
</evidence>
<evidence type="ECO:0000256" key="4">
    <source>
        <dbReference type="ARBA" id="ARBA00022454"/>
    </source>
</evidence>
<feature type="compositionally biased region" description="Polar residues" evidence="14">
    <location>
        <begin position="315"/>
        <end position="324"/>
    </location>
</feature>
<evidence type="ECO:0000259" key="15">
    <source>
        <dbReference type="PROSITE" id="PS50878"/>
    </source>
</evidence>
<comment type="subcellular location">
    <subcellularLocation>
        <location evidence="13">Nucleus</location>
    </subcellularLocation>
    <subcellularLocation>
        <location evidence="13">Chromosome</location>
        <location evidence="13">Telomere</location>
    </subcellularLocation>
</comment>
<dbReference type="EMBL" id="QZWG01000015">
    <property type="protein sequence ID" value="RZB66557.1"/>
    <property type="molecule type" value="Genomic_DNA"/>
</dbReference>
<comment type="catalytic activity">
    <reaction evidence="12 13">
        <text>DNA(n) + a 2'-deoxyribonucleoside 5'-triphosphate = DNA(n+1) + diphosphate</text>
        <dbReference type="Rhea" id="RHEA:22508"/>
        <dbReference type="Rhea" id="RHEA-COMP:17339"/>
        <dbReference type="Rhea" id="RHEA-COMP:17340"/>
        <dbReference type="ChEBI" id="CHEBI:33019"/>
        <dbReference type="ChEBI" id="CHEBI:61560"/>
        <dbReference type="ChEBI" id="CHEBI:173112"/>
        <dbReference type="EC" id="2.7.7.49"/>
    </reaction>
</comment>
<sequence>MTRKRRKPAVPGVLWRMFRGRARTLSDTIISLLPPPPPPPPLVCHCRGCGCLGCTVDAEKFLLRPDDPSDYCKLLSKCFVVVSGNAPSPLPFFFPPSSRLSQHMIVGRTIEQMLLREQHSNVLCSGYDQSKCSSPIVELLSCASWCLLLSRVGDYFMFYLLRNTSIFLPAPRGKHNQVAGPPISDLCFEMLMGSSKFHHQKYGNKKCEQKRERADADDLPVKKQKCYSSYSTTCPGGFSINLDFTSESSMQVIRHHGTRDYDASVSEVPKSTRTGTVTRKLESEGEQGLNCITPRLGKRSRPFKWQRRSYKKQKQSSPEENSLNTHCNVLPTNTDSMHAGSQSNTTGLSYHAKLQMPWQCSCCLILQSLPAVPRRTEIKRQSIFYNQEYSHEVFPKKHILYSLKPNLAYSKRLIDNIFGFSNAQPISCLHSNGTCLIDSGCLYHSLVKWFKHLIRRTRYCQHTKLLNKHCVPSLDLDKNTIGRSSSRLKDNVSTTNVHKKYEEFGIKYCADTMDTTDSQSETFKSYCSKSQVVSFIWAVSRSILPSELLGTPPTWRIMRRNISKFIHLRRFEKFPLKLCMHKLKISSFPFLSNNFFLNSQSASVLKYIEGKNKFFHQEFKNWNDAVHGVKRKLLEKWIFWYFSFLVVPLVEANFYVTESEQGKQDIYYYRKSVWEKLAASTVSCFKDWRYSYLDDVAVHNILKGRPFGFSKLRLQPKENGVRMVANLEGSSRIPLLHSMGVRNCKTKGKVKKHPKFKHYLSVNSVLCDAHTILKGIQFKEPNKLGSSVFDYNDVYKKLCPFLVGQKKRSASMPSLFIVKCDVLKAFDSINQDKLLDIMKDFLLKDVYFLKQYDQVVCTKKSLQVQKQFTMQDETSNNSHTQSTSFASFHSWHGVFVNQERWKSVKKKALYADLVQHVKRNVLQFDGKFYLQGVGIPQGGVLSSLLCSMYYGHLERHVIFPFLEKTLESGSCIENNFGQTNCDDKVSSSCYLLMRFIDDFLFISTSKKQAASFFSRLERGFRGYNCYMNNKKFGANFDVEHTSDSPLNRVYVGEDGATSFLQWSGLLINCSTMEIQADYTKYLGSHLSSTLTVCWQGKPGINLKEKLRLFLRPKCHPIFCDSNINSAAVVRLNIYQVCLLCAMKFHCYIRDLSIMCKLHKRFCSNIIQRSLRYMYQMIKKQMHSISLNSDIQPILVLEKEEVEWLGFHAFVQVLKRKQSQHKELLSILRSRLSSHRISESVSPELKYAINTKNSSLLWNIKY</sequence>
<keyword evidence="6 13" id="KW-0548">Nucleotidyltransferase</keyword>
<accession>A0A445GZ59</accession>